<feature type="region of interest" description="Disordered" evidence="1">
    <location>
        <begin position="47"/>
        <end position="68"/>
    </location>
</feature>
<dbReference type="AlphaFoldDB" id="A0A1T8SXY7"/>
<accession>A0A1T8SXY7</accession>
<reference evidence="2 3" key="1">
    <citation type="submission" date="2016-11" db="EMBL/GenBank/DDBJ databases">
        <authorList>
            <consortium name="Pathogen Informatics"/>
        </authorList>
    </citation>
    <scope>NUCLEOTIDE SEQUENCE [LARGE SCALE GENOMIC DNA]</scope>
    <source>
        <strain evidence="2 3">911</strain>
    </source>
</reference>
<protein>
    <submittedName>
        <fullName evidence="2">Uncharacterized protein</fullName>
    </submittedName>
</protein>
<evidence type="ECO:0000313" key="2">
    <source>
        <dbReference type="EMBL" id="SKM73135.1"/>
    </source>
</evidence>
<dbReference type="EMBL" id="FVGW01000013">
    <property type="protein sequence ID" value="SKM73135.1"/>
    <property type="molecule type" value="Genomic_DNA"/>
</dbReference>
<organism evidence="2 3">
    <name type="scientific">Mycobacteroides abscessus subsp. massiliense</name>
    <dbReference type="NCBI Taxonomy" id="1962118"/>
    <lineage>
        <taxon>Bacteria</taxon>
        <taxon>Bacillati</taxon>
        <taxon>Actinomycetota</taxon>
        <taxon>Actinomycetes</taxon>
        <taxon>Mycobacteriales</taxon>
        <taxon>Mycobacteriaceae</taxon>
        <taxon>Mycobacteroides</taxon>
        <taxon>Mycobacteroides abscessus</taxon>
    </lineage>
</organism>
<gene>
    <name evidence="2" type="ORF">SAMEA2259716_04918</name>
</gene>
<name>A0A1T8SXY7_9MYCO</name>
<dbReference type="Proteomes" id="UP000190074">
    <property type="component" value="Unassembled WGS sequence"/>
</dbReference>
<sequence>MCSDLHSLAVVDSGVKRGNLRRGDPFEYTLGCLEDGDVHAERTQRGRRFQPDVTAAHDHNPPTRCSGGTDQLDVCSGTQVVNSGKIHPWCGESSGPCAGAQRELGVRQRVAGAQRHTLGTPVDRLHGRIQESNVLLFVEISAANQEVVEAVLAGQVSLRQRRPVVGQSPLVADEHDLPRPPLPSKISCQLRAGVARADDHRSFGSHALGLGVRRTISLLIPLTKFDCTYSGSPTTSMFSKRGSNSSHRIRSCNSASRFPMHLCTPNPNEM</sequence>
<evidence type="ECO:0000256" key="1">
    <source>
        <dbReference type="SAM" id="MobiDB-lite"/>
    </source>
</evidence>
<evidence type="ECO:0000313" key="3">
    <source>
        <dbReference type="Proteomes" id="UP000190074"/>
    </source>
</evidence>
<proteinExistence type="predicted"/>